<proteinExistence type="predicted"/>
<dbReference type="Proteomes" id="UP000464330">
    <property type="component" value="Chromosome"/>
</dbReference>
<accession>A0A6C0QWN5</accession>
<name>A0A6C0QWN5_9BACL</name>
<sequence length="212" mass="25141">MAKERRKNKRKICIPKADPNTPSSNGVFFPEKAKENLKEYNQKYVLFSWKFFDRWEHLFNLGSAEKEWYINLVDTLKSISCMKVSEFKGQRSLRVHSHKWDEVSKRYPLGSDLLQQIEQDTLQFAISKASGRVHGFVIDNVFYIVWLDKEHNLYPMQRHGGLTYCDYPKDCYECLEDKYNSLKNKYDELSKEHEELFDEYCHLLDGKSNSSA</sequence>
<protein>
    <submittedName>
        <fullName evidence="2">Uncharacterized protein</fullName>
    </submittedName>
</protein>
<evidence type="ECO:0000313" key="3">
    <source>
        <dbReference type="Proteomes" id="UP000464330"/>
    </source>
</evidence>
<feature type="coiled-coil region" evidence="1">
    <location>
        <begin position="172"/>
        <end position="199"/>
    </location>
</feature>
<evidence type="ECO:0000256" key="1">
    <source>
        <dbReference type="SAM" id="Coils"/>
    </source>
</evidence>
<dbReference type="RefSeq" id="WP_172423566.1">
    <property type="nucleotide sequence ID" value="NZ_CP019717.1"/>
</dbReference>
<gene>
    <name evidence="2" type="ORF">ERICV_03599</name>
</gene>
<dbReference type="AlphaFoldDB" id="A0A6C0QWN5"/>
<reference evidence="2 3" key="1">
    <citation type="journal article" date="2020" name="Int. J. Med. Microbiol.">
        <title>Discovery of Paenibacillus larvae ERIC V: Phenotypic and genomic comparison to genotypes ERIC I-IV reveal different inventories of virulence factors which correlate with epidemiological prevalences of American Foulbrood.</title>
        <authorList>
            <person name="Beims H."/>
            <person name="Bunk B."/>
            <person name="Erler S."/>
            <person name="Mohr K.I."/>
            <person name="Sproer C."/>
            <person name="Pradella S."/>
            <person name="Gunther G."/>
            <person name="Rohde M."/>
            <person name="von der Ohe W."/>
            <person name="Steinert M."/>
        </authorList>
    </citation>
    <scope>NUCLEOTIDE SEQUENCE [LARGE SCALE GENOMIC DNA]</scope>
    <source>
        <strain evidence="2">Eric_V</strain>
    </source>
</reference>
<keyword evidence="1" id="KW-0175">Coiled coil</keyword>
<evidence type="ECO:0000313" key="2">
    <source>
        <dbReference type="EMBL" id="QHZ52698.1"/>
    </source>
</evidence>
<dbReference type="EMBL" id="CP019717">
    <property type="protein sequence ID" value="QHZ52698.1"/>
    <property type="molecule type" value="Genomic_DNA"/>
</dbReference>
<organism evidence="2 3">
    <name type="scientific">Paenibacillus larvae subsp. larvae</name>
    <dbReference type="NCBI Taxonomy" id="147375"/>
    <lineage>
        <taxon>Bacteria</taxon>
        <taxon>Bacillati</taxon>
        <taxon>Bacillota</taxon>
        <taxon>Bacilli</taxon>
        <taxon>Bacillales</taxon>
        <taxon>Paenibacillaceae</taxon>
        <taxon>Paenibacillus</taxon>
    </lineage>
</organism>